<sequence length="211" mass="23692">MGTRGLLGLIIKGKRHGAYNHFDSYPSGLGQDIVAFLLSLTEEDIKNMAARVAEITWVSESSPPTKGQQEYYSSLDFANLRVSEGRLDEWYCLLHKMQGAAALPQVLNGKLKHLKEGIHRCTTNYATYSSPANTWVLDLAVDFLEDGLFCEWAYFIDFEERKLETWKGESGGGSKMIGEVTFDGLKSEGKAYMEKMEKIGWGEDEEGEKEV</sequence>
<protein>
    <submittedName>
        <fullName evidence="1">Uncharacterized protein</fullName>
    </submittedName>
</protein>
<evidence type="ECO:0000313" key="2">
    <source>
        <dbReference type="Proteomes" id="UP000664132"/>
    </source>
</evidence>
<evidence type="ECO:0000313" key="1">
    <source>
        <dbReference type="EMBL" id="KAG4417298.1"/>
    </source>
</evidence>
<keyword evidence="2" id="KW-1185">Reference proteome</keyword>
<comment type="caution">
    <text evidence="1">The sequence shown here is derived from an EMBL/GenBank/DDBJ whole genome shotgun (WGS) entry which is preliminary data.</text>
</comment>
<dbReference type="EMBL" id="JAFJYH010000159">
    <property type="protein sequence ID" value="KAG4417298.1"/>
    <property type="molecule type" value="Genomic_DNA"/>
</dbReference>
<reference evidence="1" key="1">
    <citation type="submission" date="2021-02" db="EMBL/GenBank/DDBJ databases">
        <title>Genome sequence Cadophora malorum strain M34.</title>
        <authorList>
            <person name="Stefanovic E."/>
            <person name="Vu D."/>
            <person name="Scully C."/>
            <person name="Dijksterhuis J."/>
            <person name="Roader J."/>
            <person name="Houbraken J."/>
        </authorList>
    </citation>
    <scope>NUCLEOTIDE SEQUENCE</scope>
    <source>
        <strain evidence="1">M34</strain>
    </source>
</reference>
<organism evidence="1 2">
    <name type="scientific">Cadophora malorum</name>
    <dbReference type="NCBI Taxonomy" id="108018"/>
    <lineage>
        <taxon>Eukaryota</taxon>
        <taxon>Fungi</taxon>
        <taxon>Dikarya</taxon>
        <taxon>Ascomycota</taxon>
        <taxon>Pezizomycotina</taxon>
        <taxon>Leotiomycetes</taxon>
        <taxon>Helotiales</taxon>
        <taxon>Ploettnerulaceae</taxon>
        <taxon>Cadophora</taxon>
    </lineage>
</organism>
<accession>A0A8H7W9C1</accession>
<dbReference type="Proteomes" id="UP000664132">
    <property type="component" value="Unassembled WGS sequence"/>
</dbReference>
<dbReference type="OrthoDB" id="3938867at2759"/>
<dbReference type="AlphaFoldDB" id="A0A8H7W9C1"/>
<gene>
    <name evidence="1" type="ORF">IFR04_009588</name>
</gene>
<name>A0A8H7W9C1_9HELO</name>
<proteinExistence type="predicted"/>